<feature type="region of interest" description="Disordered" evidence="6">
    <location>
        <begin position="471"/>
        <end position="519"/>
    </location>
</feature>
<evidence type="ECO:0000256" key="5">
    <source>
        <dbReference type="ARBA" id="ARBA00023172"/>
    </source>
</evidence>
<proteinExistence type="inferred from homology"/>
<dbReference type="PANTHER" id="PTHR30405:SF11">
    <property type="entry name" value="RNA-GUIDED DNA ENDONUCLEASE RV2885C-RELATED"/>
    <property type="match status" value="1"/>
</dbReference>
<keyword evidence="10" id="KW-1185">Reference proteome</keyword>
<dbReference type="Proteomes" id="UP000193487">
    <property type="component" value="Unassembled WGS sequence"/>
</dbReference>
<comment type="caution">
    <text evidence="9">The sequence shown here is derived from an EMBL/GenBank/DDBJ whole genome shotgun (WGS) entry which is preliminary data.</text>
</comment>
<evidence type="ECO:0000259" key="7">
    <source>
        <dbReference type="Pfam" id="PF01385"/>
    </source>
</evidence>
<accession>A0A1X1XE67</accession>
<reference evidence="9 10" key="1">
    <citation type="submission" date="2016-01" db="EMBL/GenBank/DDBJ databases">
        <title>The new phylogeny of the genus Mycobacterium.</title>
        <authorList>
            <person name="Tarcisio F."/>
            <person name="Conor M."/>
            <person name="Antonella G."/>
            <person name="Elisabetta G."/>
            <person name="Giulia F.S."/>
            <person name="Sara T."/>
            <person name="Anna F."/>
            <person name="Clotilde B."/>
            <person name="Roberto B."/>
            <person name="Veronica D.S."/>
            <person name="Fabio R."/>
            <person name="Monica P."/>
            <person name="Olivier J."/>
            <person name="Enrico T."/>
            <person name="Nicola S."/>
        </authorList>
    </citation>
    <scope>NUCLEOTIDE SEQUENCE [LARGE SCALE GENOMIC DNA]</scope>
    <source>
        <strain evidence="9 10">DSM 45166</strain>
    </source>
</reference>
<evidence type="ECO:0000256" key="6">
    <source>
        <dbReference type="SAM" id="MobiDB-lite"/>
    </source>
</evidence>
<evidence type="ECO:0000256" key="4">
    <source>
        <dbReference type="ARBA" id="ARBA00023125"/>
    </source>
</evidence>
<evidence type="ECO:0000256" key="3">
    <source>
        <dbReference type="ARBA" id="ARBA00022578"/>
    </source>
</evidence>
<dbReference type="Pfam" id="PF01385">
    <property type="entry name" value="OrfB_IS605"/>
    <property type="match status" value="1"/>
</dbReference>
<keyword evidence="3" id="KW-0815">Transposition</keyword>
<dbReference type="InterPro" id="IPR001959">
    <property type="entry name" value="Transposase"/>
</dbReference>
<dbReference type="AlphaFoldDB" id="A0A1X1XE67"/>
<evidence type="ECO:0000256" key="2">
    <source>
        <dbReference type="ARBA" id="ARBA00011044"/>
    </source>
</evidence>
<evidence type="ECO:0000256" key="1">
    <source>
        <dbReference type="ARBA" id="ARBA00008761"/>
    </source>
</evidence>
<dbReference type="Pfam" id="PF07282">
    <property type="entry name" value="Cas12f1-like_TNB"/>
    <property type="match status" value="1"/>
</dbReference>
<dbReference type="EMBL" id="LQPE01000168">
    <property type="protein sequence ID" value="ORV97206.1"/>
    <property type="molecule type" value="Genomic_DNA"/>
</dbReference>
<dbReference type="GO" id="GO:0006310">
    <property type="term" value="P:DNA recombination"/>
    <property type="evidence" value="ECO:0007669"/>
    <property type="project" value="UniProtKB-KW"/>
</dbReference>
<keyword evidence="5" id="KW-0233">DNA recombination</keyword>
<evidence type="ECO:0000313" key="10">
    <source>
        <dbReference type="Proteomes" id="UP000193487"/>
    </source>
</evidence>
<dbReference type="InterPro" id="IPR051399">
    <property type="entry name" value="RNA-guided_DNA_endo/Transpos"/>
</dbReference>
<dbReference type="GO" id="GO:0003677">
    <property type="term" value="F:DNA binding"/>
    <property type="evidence" value="ECO:0007669"/>
    <property type="project" value="UniProtKB-KW"/>
</dbReference>
<protein>
    <recommendedName>
        <fullName evidence="11">Transposase</fullName>
    </recommendedName>
</protein>
<dbReference type="PANTHER" id="PTHR30405">
    <property type="entry name" value="TRANSPOSASE"/>
    <property type="match status" value="1"/>
</dbReference>
<gene>
    <name evidence="9" type="ORF">AWC14_15300</name>
</gene>
<dbReference type="RefSeq" id="WP_085241495.1">
    <property type="nucleotide sequence ID" value="NZ_LQPE01000168.1"/>
</dbReference>
<keyword evidence="4" id="KW-0238">DNA-binding</keyword>
<evidence type="ECO:0008006" key="11">
    <source>
        <dbReference type="Google" id="ProtNLM"/>
    </source>
</evidence>
<evidence type="ECO:0000313" key="9">
    <source>
        <dbReference type="EMBL" id="ORV97206.1"/>
    </source>
</evidence>
<dbReference type="InterPro" id="IPR010095">
    <property type="entry name" value="Cas12f1-like_TNB"/>
</dbReference>
<dbReference type="NCBIfam" id="NF040570">
    <property type="entry name" value="guided_TnpB"/>
    <property type="match status" value="1"/>
</dbReference>
<dbReference type="GO" id="GO:0032196">
    <property type="term" value="P:transposition"/>
    <property type="evidence" value="ECO:0007669"/>
    <property type="project" value="UniProtKB-KW"/>
</dbReference>
<evidence type="ECO:0000259" key="8">
    <source>
        <dbReference type="Pfam" id="PF07282"/>
    </source>
</evidence>
<name>A0A1X1XE67_9MYCO</name>
<organism evidence="9 10">
    <name type="scientific">Mycobacterium kyorinense</name>
    <dbReference type="NCBI Taxonomy" id="487514"/>
    <lineage>
        <taxon>Bacteria</taxon>
        <taxon>Bacillati</taxon>
        <taxon>Actinomycetota</taxon>
        <taxon>Actinomycetes</taxon>
        <taxon>Mycobacteriales</taxon>
        <taxon>Mycobacteriaceae</taxon>
        <taxon>Mycobacterium</taxon>
    </lineage>
</organism>
<feature type="domain" description="Cas12f1-like TNB" evidence="8">
    <location>
        <begin position="392"/>
        <end position="458"/>
    </location>
</feature>
<comment type="similarity">
    <text evidence="2">In the N-terminal section; belongs to the transposase 2 family.</text>
</comment>
<sequence>MSQQVKITRARLHGSPVYLGEMTGPDGTPGPVWSTDPDAVLGWLCDGFRFRFNQRRSVRCRYLTCQDRNGDRVLVTDPAGVPVLVPIGRTVTDITDAQARRQHSFLAAIPGYVLEATLKTEHTEWFSAAKRRKTNAAAGRRPGAMPGFRRKGSDQRFVCWFNGGRNAVFTKTGRRSGVVMISGANPRTHRAPGLGPDGKPHKLGWRITLHVRLSQPIRPYTSVRVNWTRRRLVFVNEPLPVTGKVSTGEVIGIDRGVAHTVADDRGRFYDAPDTSALDKQRRFHQRRMAKSRLVAARQGRRFWESKRYQAHKSAAAGLAAKQARIRDDFAHQLSTRLVRGHDFIGIEKLPVEPMTRRPKPVRDPNKSTRFLPNGAARKRGLNRSMRNAALARLATCIEYKAALAGVAFVEVPAAYTSQRCHQCGHTARENRESQAVFRCQSHSCGWTGNADTNAAINIREEALTRWAAQQSEQLARTSGEKPGGVAVSQAGSKSKTDPHTGPAPGPAASAMNREPPNAA</sequence>
<dbReference type="OrthoDB" id="6230307at2"/>
<comment type="similarity">
    <text evidence="1">In the C-terminal section; belongs to the transposase 35 family.</text>
</comment>
<feature type="domain" description="Probable transposase IS891/IS1136/IS1341" evidence="7">
    <location>
        <begin position="242"/>
        <end position="356"/>
    </location>
</feature>